<sequence length="86" mass="8569">MESDPTDSPAQGQGTGTAPGSVPVSLPVSPPVSPPAAGHLATVVEKGSFSTASCGCGWSAPARRSRDKARKDAAQHTAQQAEDQAG</sequence>
<reference evidence="2 3" key="1">
    <citation type="submission" date="2024-09" db="EMBL/GenBank/DDBJ databases">
        <authorList>
            <person name="Lee S.D."/>
        </authorList>
    </citation>
    <scope>NUCLEOTIDE SEQUENCE [LARGE SCALE GENOMIC DNA]</scope>
    <source>
        <strain evidence="2 3">N1-3</strain>
    </source>
</reference>
<accession>A0ABV6X5H2</accession>
<feature type="region of interest" description="Disordered" evidence="1">
    <location>
        <begin position="1"/>
        <end position="86"/>
    </location>
</feature>
<proteinExistence type="predicted"/>
<evidence type="ECO:0000313" key="3">
    <source>
        <dbReference type="Proteomes" id="UP001592530"/>
    </source>
</evidence>
<dbReference type="Proteomes" id="UP001592530">
    <property type="component" value="Unassembled WGS sequence"/>
</dbReference>
<dbReference type="RefSeq" id="WP_380555631.1">
    <property type="nucleotide sequence ID" value="NZ_JBHEZY010000009.1"/>
</dbReference>
<comment type="caution">
    <text evidence="2">The sequence shown here is derived from an EMBL/GenBank/DDBJ whole genome shotgun (WGS) entry which is preliminary data.</text>
</comment>
<feature type="compositionally biased region" description="Polar residues" evidence="1">
    <location>
        <begin position="76"/>
        <end position="86"/>
    </location>
</feature>
<evidence type="ECO:0000313" key="2">
    <source>
        <dbReference type="EMBL" id="MFC1433545.1"/>
    </source>
</evidence>
<gene>
    <name evidence="2" type="ORF">ACEZDB_23130</name>
</gene>
<evidence type="ECO:0000256" key="1">
    <source>
        <dbReference type="SAM" id="MobiDB-lite"/>
    </source>
</evidence>
<protein>
    <submittedName>
        <fullName evidence="2">Uncharacterized protein</fullName>
    </submittedName>
</protein>
<dbReference type="EMBL" id="JBHEZY010000009">
    <property type="protein sequence ID" value="MFC1433545.1"/>
    <property type="molecule type" value="Genomic_DNA"/>
</dbReference>
<feature type="compositionally biased region" description="Polar residues" evidence="1">
    <location>
        <begin position="1"/>
        <end position="18"/>
    </location>
</feature>
<organism evidence="2 3">
    <name type="scientific">Streptacidiphilus alkalitolerans</name>
    <dbReference type="NCBI Taxonomy" id="3342712"/>
    <lineage>
        <taxon>Bacteria</taxon>
        <taxon>Bacillati</taxon>
        <taxon>Actinomycetota</taxon>
        <taxon>Actinomycetes</taxon>
        <taxon>Kitasatosporales</taxon>
        <taxon>Streptomycetaceae</taxon>
        <taxon>Streptacidiphilus</taxon>
    </lineage>
</organism>
<name>A0ABV6X5H2_9ACTN</name>